<evidence type="ECO:0000313" key="6">
    <source>
        <dbReference type="EMBL" id="KAK4039484.1"/>
    </source>
</evidence>
<keyword evidence="7" id="KW-1185">Reference proteome</keyword>
<dbReference type="SUPFAM" id="SSF57701">
    <property type="entry name" value="Zn2/Cys6 DNA-binding domain"/>
    <property type="match status" value="1"/>
</dbReference>
<gene>
    <name evidence="6" type="ORF">C8A01DRAFT_16549</name>
</gene>
<dbReference type="SMART" id="SM00066">
    <property type="entry name" value="GAL4"/>
    <property type="match status" value="1"/>
</dbReference>
<dbReference type="AlphaFoldDB" id="A0AAN6SQL9"/>
<reference evidence="7" key="1">
    <citation type="journal article" date="2023" name="Mol. Phylogenet. Evol.">
        <title>Genome-scale phylogeny and comparative genomics of the fungal order Sordariales.</title>
        <authorList>
            <person name="Hensen N."/>
            <person name="Bonometti L."/>
            <person name="Westerberg I."/>
            <person name="Brannstrom I.O."/>
            <person name="Guillou S."/>
            <person name="Cros-Aarteil S."/>
            <person name="Calhoun S."/>
            <person name="Haridas S."/>
            <person name="Kuo A."/>
            <person name="Mondo S."/>
            <person name="Pangilinan J."/>
            <person name="Riley R."/>
            <person name="LaButti K."/>
            <person name="Andreopoulos B."/>
            <person name="Lipzen A."/>
            <person name="Chen C."/>
            <person name="Yan M."/>
            <person name="Daum C."/>
            <person name="Ng V."/>
            <person name="Clum A."/>
            <person name="Steindorff A."/>
            <person name="Ohm R.A."/>
            <person name="Martin F."/>
            <person name="Silar P."/>
            <person name="Natvig D.O."/>
            <person name="Lalanne C."/>
            <person name="Gautier V."/>
            <person name="Ament-Velasquez S.L."/>
            <person name="Kruys A."/>
            <person name="Hutchinson M.I."/>
            <person name="Powell A.J."/>
            <person name="Barry K."/>
            <person name="Miller A.N."/>
            <person name="Grigoriev I.V."/>
            <person name="Debuchy R."/>
            <person name="Gladieux P."/>
            <person name="Hiltunen Thoren M."/>
            <person name="Johannesson H."/>
        </authorList>
    </citation>
    <scope>NUCLEOTIDE SEQUENCE [LARGE SCALE GENOMIC DNA]</scope>
    <source>
        <strain evidence="7">CBS 284.82</strain>
    </source>
</reference>
<dbReference type="Proteomes" id="UP001303115">
    <property type="component" value="Unassembled WGS sequence"/>
</dbReference>
<comment type="subcellular location">
    <subcellularLocation>
        <location evidence="1">Nucleus</location>
    </subcellularLocation>
</comment>
<protein>
    <submittedName>
        <fullName evidence="6">Fungal-specific transcription factor domain-containing protein</fullName>
    </submittedName>
</protein>
<feature type="domain" description="Zn(2)-C6 fungal-type" evidence="5">
    <location>
        <begin position="21"/>
        <end position="48"/>
    </location>
</feature>
<feature type="region of interest" description="Disordered" evidence="4">
    <location>
        <begin position="86"/>
        <end position="169"/>
    </location>
</feature>
<dbReference type="Pfam" id="PF04082">
    <property type="entry name" value="Fungal_trans"/>
    <property type="match status" value="1"/>
</dbReference>
<feature type="compositionally biased region" description="Polar residues" evidence="4">
    <location>
        <begin position="120"/>
        <end position="136"/>
    </location>
</feature>
<comment type="caution">
    <text evidence="6">The sequence shown here is derived from an EMBL/GenBank/DDBJ whole genome shotgun (WGS) entry which is preliminary data.</text>
</comment>
<evidence type="ECO:0000259" key="5">
    <source>
        <dbReference type="PROSITE" id="PS50048"/>
    </source>
</evidence>
<dbReference type="PANTHER" id="PTHR31001">
    <property type="entry name" value="UNCHARACTERIZED TRANSCRIPTIONAL REGULATORY PROTEIN"/>
    <property type="match status" value="1"/>
</dbReference>
<dbReference type="InterPro" id="IPR007219">
    <property type="entry name" value="XnlR_reg_dom"/>
</dbReference>
<dbReference type="CDD" id="cd12148">
    <property type="entry name" value="fungal_TF_MHR"/>
    <property type="match status" value="1"/>
</dbReference>
<proteinExistence type="predicted"/>
<dbReference type="GO" id="GO:0006351">
    <property type="term" value="P:DNA-templated transcription"/>
    <property type="evidence" value="ECO:0007669"/>
    <property type="project" value="InterPro"/>
</dbReference>
<organism evidence="6 7">
    <name type="scientific">Parachaetomium inaequale</name>
    <dbReference type="NCBI Taxonomy" id="2588326"/>
    <lineage>
        <taxon>Eukaryota</taxon>
        <taxon>Fungi</taxon>
        <taxon>Dikarya</taxon>
        <taxon>Ascomycota</taxon>
        <taxon>Pezizomycotina</taxon>
        <taxon>Sordariomycetes</taxon>
        <taxon>Sordariomycetidae</taxon>
        <taxon>Sordariales</taxon>
        <taxon>Chaetomiaceae</taxon>
        <taxon>Parachaetomium</taxon>
    </lineage>
</organism>
<dbReference type="InterPro" id="IPR050613">
    <property type="entry name" value="Sec_Metabolite_Reg"/>
</dbReference>
<name>A0AAN6SQL9_9PEZI</name>
<evidence type="ECO:0000256" key="4">
    <source>
        <dbReference type="SAM" id="MobiDB-lite"/>
    </source>
</evidence>
<dbReference type="Pfam" id="PF00172">
    <property type="entry name" value="Zn_clus"/>
    <property type="match status" value="1"/>
</dbReference>
<evidence type="ECO:0000256" key="2">
    <source>
        <dbReference type="ARBA" id="ARBA00022723"/>
    </source>
</evidence>
<evidence type="ECO:0000256" key="1">
    <source>
        <dbReference type="ARBA" id="ARBA00004123"/>
    </source>
</evidence>
<dbReference type="InterPro" id="IPR001138">
    <property type="entry name" value="Zn2Cys6_DnaBD"/>
</dbReference>
<dbReference type="GO" id="GO:0000981">
    <property type="term" value="F:DNA-binding transcription factor activity, RNA polymerase II-specific"/>
    <property type="evidence" value="ECO:0007669"/>
    <property type="project" value="InterPro"/>
</dbReference>
<dbReference type="Gene3D" id="4.10.240.10">
    <property type="entry name" value="Zn(2)-C6 fungal-type DNA-binding domain"/>
    <property type="match status" value="1"/>
</dbReference>
<dbReference type="CDD" id="cd00067">
    <property type="entry name" value="GAL4"/>
    <property type="match status" value="1"/>
</dbReference>
<dbReference type="GO" id="GO:0008270">
    <property type="term" value="F:zinc ion binding"/>
    <property type="evidence" value="ECO:0007669"/>
    <property type="project" value="InterPro"/>
</dbReference>
<evidence type="ECO:0000313" key="7">
    <source>
        <dbReference type="Proteomes" id="UP001303115"/>
    </source>
</evidence>
<evidence type="ECO:0000256" key="3">
    <source>
        <dbReference type="ARBA" id="ARBA00023242"/>
    </source>
</evidence>
<keyword evidence="2" id="KW-0479">Metal-binding</keyword>
<feature type="compositionally biased region" description="Acidic residues" evidence="4">
    <location>
        <begin position="147"/>
        <end position="159"/>
    </location>
</feature>
<dbReference type="SMART" id="SM00906">
    <property type="entry name" value="Fungal_trans"/>
    <property type="match status" value="1"/>
</dbReference>
<dbReference type="GO" id="GO:0005634">
    <property type="term" value="C:nucleus"/>
    <property type="evidence" value="ECO:0007669"/>
    <property type="project" value="UniProtKB-SubCell"/>
</dbReference>
<dbReference type="InterPro" id="IPR036864">
    <property type="entry name" value="Zn2-C6_fun-type_DNA-bd_sf"/>
</dbReference>
<keyword evidence="3" id="KW-0539">Nucleus</keyword>
<dbReference type="PANTHER" id="PTHR31001:SF45">
    <property type="entry name" value="ZN(II)2CYS6 TRANSCRIPTION FACTOR (EUROFUNG)"/>
    <property type="match status" value="1"/>
</dbReference>
<dbReference type="GO" id="GO:0003677">
    <property type="term" value="F:DNA binding"/>
    <property type="evidence" value="ECO:0007669"/>
    <property type="project" value="InterPro"/>
</dbReference>
<dbReference type="EMBL" id="MU854399">
    <property type="protein sequence ID" value="KAK4039484.1"/>
    <property type="molecule type" value="Genomic_DNA"/>
</dbReference>
<accession>A0AAN6SQL9</accession>
<dbReference type="PROSITE" id="PS50048">
    <property type="entry name" value="ZN2_CY6_FUNGAL_2"/>
    <property type="match status" value="1"/>
</dbReference>
<sequence length="734" mass="81897">MDKQATPEPARVAAKSQRVLACQLCQQRKVKCDRKFPCANCVRAGAQCAPATLVPRQRRRRFPERELLARIRHYEALLRQHNVQFEPLHPPAPSSVAAESTPSPGDVHVATPDTPRTAYSEPSNQEKAPKQRTTNLWHALSRKKPETEDDSDDAPDDDERDSRFLGDDDDMGNVIKTAWDRTYHNTSESSHHLLFGSPASTVALTTLHPDQAKIFRLWQVYLDNVNPLLKVTHTPSLQARIIDAMSDLANISAPLEALLFSIYCTAVLSLAENQCRTLFGSSRKDLLAGYQFACRQALLNANVLQSSDHDCLTALFLYLVSVKPSTDPRSLSSMLAVAIHMAQRLGYHKESSNERRPVLEAEMRRRLWWALVIFDGRVCEIYNYRTATLAPTWNCRTPLNLNDFELLPDMKTAPAVNDKPTEALFVLVRSEISDFTRHCAFHLDFTDPFLTTFAETKTGPRGGGENLLEMKQLLTKTLARCEPANPLHFMTTWTARGLLARSLLLEHCSRQPDDTEQGGQQNEQDDQTPAITHALAMLDCDTHLMASPLTRGFRWHLHSHFPFLAYTYIAQHLKRRRTRTGPAAADVDVDEETAAAAWQAMSDNYEARDMDFSGVHQPLFVLFSRVILQAWEAVGGEDRGGGMPRIVASIKGRMAEMQMLASGGGHPAEQLGQEGPSMADLAMVNVGGDGAGGSVFAGMEGVYPGVLLGQGGMEYMEMDQLWPADWGLVQRQRW</sequence>